<keyword evidence="2" id="KW-0472">Membrane</keyword>
<feature type="compositionally biased region" description="Polar residues" evidence="1">
    <location>
        <begin position="141"/>
        <end position="159"/>
    </location>
</feature>
<evidence type="ECO:0000256" key="2">
    <source>
        <dbReference type="SAM" id="Phobius"/>
    </source>
</evidence>
<accession>A0A2T7F511</accession>
<dbReference type="Gramene" id="PUZ75148">
    <property type="protein sequence ID" value="PUZ75148"/>
    <property type="gene ID" value="GQ55_1G126400"/>
</dbReference>
<evidence type="ECO:0000313" key="3">
    <source>
        <dbReference type="EMBL" id="PUZ75148.1"/>
    </source>
</evidence>
<feature type="region of interest" description="Disordered" evidence="1">
    <location>
        <begin position="141"/>
        <end position="167"/>
    </location>
</feature>
<dbReference type="Proteomes" id="UP000244336">
    <property type="component" value="Chromosome 1"/>
</dbReference>
<dbReference type="EMBL" id="CM009749">
    <property type="protein sequence ID" value="PUZ75148.1"/>
    <property type="molecule type" value="Genomic_DNA"/>
</dbReference>
<protein>
    <submittedName>
        <fullName evidence="3">Uncharacterized protein</fullName>
    </submittedName>
</protein>
<name>A0A2T7F511_9POAL</name>
<reference evidence="3 4" key="1">
    <citation type="submission" date="2018-04" db="EMBL/GenBank/DDBJ databases">
        <title>WGS assembly of Panicum hallii var. hallii HAL2.</title>
        <authorList>
            <person name="Lovell J."/>
            <person name="Jenkins J."/>
            <person name="Lowry D."/>
            <person name="Mamidi S."/>
            <person name="Sreedasyam A."/>
            <person name="Weng X."/>
            <person name="Barry K."/>
            <person name="Bonette J."/>
            <person name="Campitelli B."/>
            <person name="Daum C."/>
            <person name="Gordon S."/>
            <person name="Gould B."/>
            <person name="Lipzen A."/>
            <person name="MacQueen A."/>
            <person name="Palacio-Mejia J."/>
            <person name="Plott C."/>
            <person name="Shakirov E."/>
            <person name="Shu S."/>
            <person name="Yoshinaga Y."/>
            <person name="Zane M."/>
            <person name="Rokhsar D."/>
            <person name="Grimwood J."/>
            <person name="Schmutz J."/>
            <person name="Juenger T."/>
        </authorList>
    </citation>
    <scope>NUCLEOTIDE SEQUENCE [LARGE SCALE GENOMIC DNA]</scope>
    <source>
        <strain evidence="4">cv. HAL2</strain>
    </source>
</reference>
<keyword evidence="2" id="KW-1133">Transmembrane helix</keyword>
<evidence type="ECO:0000256" key="1">
    <source>
        <dbReference type="SAM" id="MobiDB-lite"/>
    </source>
</evidence>
<gene>
    <name evidence="3" type="ORF">GQ55_1G126400</name>
</gene>
<organism evidence="3 4">
    <name type="scientific">Panicum hallii var. hallii</name>
    <dbReference type="NCBI Taxonomy" id="1504633"/>
    <lineage>
        <taxon>Eukaryota</taxon>
        <taxon>Viridiplantae</taxon>
        <taxon>Streptophyta</taxon>
        <taxon>Embryophyta</taxon>
        <taxon>Tracheophyta</taxon>
        <taxon>Spermatophyta</taxon>
        <taxon>Magnoliopsida</taxon>
        <taxon>Liliopsida</taxon>
        <taxon>Poales</taxon>
        <taxon>Poaceae</taxon>
        <taxon>PACMAD clade</taxon>
        <taxon>Panicoideae</taxon>
        <taxon>Panicodae</taxon>
        <taxon>Paniceae</taxon>
        <taxon>Panicinae</taxon>
        <taxon>Panicum</taxon>
        <taxon>Panicum sect. Panicum</taxon>
    </lineage>
</organism>
<feature type="transmembrane region" description="Helical" evidence="2">
    <location>
        <begin position="65"/>
        <end position="88"/>
    </location>
</feature>
<evidence type="ECO:0000313" key="4">
    <source>
        <dbReference type="Proteomes" id="UP000244336"/>
    </source>
</evidence>
<sequence length="167" mass="19757">MMRTAQPYVTQVHWLHQRVHQVQLKLRLKRLHRAKPWIHPHKHTKDQLCAAVQSYSNKRCMLSSLGYILILMRVIYCLSRVLSCYLGLRRRLQHWVTSRMLRVTPRTRRLMPRGERVTRQNPGYRARHQEWKKGQEELVMSQTFDAPPNTQTQGESSQAAAAPKSPR</sequence>
<keyword evidence="2" id="KW-0812">Transmembrane</keyword>
<dbReference type="AlphaFoldDB" id="A0A2T7F511"/>
<keyword evidence="4" id="KW-1185">Reference proteome</keyword>
<dbReference type="OrthoDB" id="10594061at2759"/>
<proteinExistence type="predicted"/>